<dbReference type="GO" id="GO:0007034">
    <property type="term" value="P:vacuolar transport"/>
    <property type="evidence" value="ECO:0007669"/>
    <property type="project" value="TreeGrafter"/>
</dbReference>
<keyword evidence="8 15" id="KW-0472">Membrane</keyword>
<evidence type="ECO:0000256" key="12">
    <source>
        <dbReference type="ARBA" id="ARBA00075894"/>
    </source>
</evidence>
<accession>A0A1B7TJ66</accession>
<sequence length="740" mass="85810">MDSSEKSVLMNDIEDSMLFSNNDDISYLYQRIKKILKKNKNNWNNNNEVEFIENLESNLNKIYDIVRNEYKQIINKLNKFQDLSGDDVEDENLDYDTLELELNNLISSLYDLDKFIRLNYSGFSKILKKHDKLYPNFILKPIFEIRLNNKPFFKILENYDYLVIKLSNINEKIKNKGNKPSYDKQNSSAGGKQTNFVRQTTKYWVHPDNITQVKLKILKNLPVLVFNPDKEFNKSDMAISSIYFDNEDLDLYYGRLRKDEGAEAHRIRWYGGMQTNTIFVERKTHREDWTGEKSIKARFSTKEKNINDFLKGTYQLNEVTAPNQSKENIQLSKEIQYFHLKHHLRPVVRSFYHRTAYQLPGDARVRCSLDSELTLIREDNFDSYDRTNNNWRRMDIGIDWPFGNLPEKDVERFPYAVLEVKLQTQLGQEPPTWIKELISSNLVESVPKFSKFLHGVATLLPNMVQQVPFWIPQMDVDIRKPSPNAIHNRKLHEAAAAIGYNGAKGNQLDEEEMLHEAAAAIGYNGAKGNQLDEEEMVGGFSSYGALQADDIEDLEEAENYIPTTVSKESPNAAFLKEKILSSNQNSLPQLFWKACLAIDSFLYSGNESIVTSTPDSYYTTDIRAPEGKTIYVPIRIEPKVYFATERTFLSWISIILTLNSLNLLLLNYGSQANMITSLGFSFCCLFMLIWETYIYLKRCVAIRMKWNTEGTFEDKIGVNSIVILLLSSFVFGWFVTLKQS</sequence>
<comment type="cofactor">
    <cofactor evidence="1">
        <name>Mn(2+)</name>
        <dbReference type="ChEBI" id="CHEBI:29035"/>
    </cofactor>
</comment>
<evidence type="ECO:0000259" key="16">
    <source>
        <dbReference type="PROSITE" id="PS51382"/>
    </source>
</evidence>
<proteinExistence type="inferred from homology"/>
<keyword evidence="4" id="KW-0926">Vacuole</keyword>
<dbReference type="GO" id="GO:0000329">
    <property type="term" value="C:fungal-type vacuole membrane"/>
    <property type="evidence" value="ECO:0007669"/>
    <property type="project" value="TreeGrafter"/>
</dbReference>
<comment type="caution">
    <text evidence="17">The sequence shown here is derived from an EMBL/GenBank/DDBJ whole genome shotgun (WGS) entry which is preliminary data.</text>
</comment>
<evidence type="ECO:0000256" key="8">
    <source>
        <dbReference type="ARBA" id="ARBA00023136"/>
    </source>
</evidence>
<comment type="subcellular location">
    <subcellularLocation>
        <location evidence="2">Vacuole membrane</location>
        <topology evidence="2">Multi-pass membrane protein</topology>
    </subcellularLocation>
</comment>
<dbReference type="Gene3D" id="3.20.100.30">
    <property type="entry name" value="VTC, catalytic tunnel domain"/>
    <property type="match status" value="1"/>
</dbReference>
<gene>
    <name evidence="17" type="ORF">HANVADRAFT_54718</name>
</gene>
<keyword evidence="7 15" id="KW-1133">Transmembrane helix</keyword>
<dbReference type="InterPro" id="IPR004331">
    <property type="entry name" value="SPX_dom"/>
</dbReference>
<dbReference type="GO" id="GO:0016237">
    <property type="term" value="P:microautophagy"/>
    <property type="evidence" value="ECO:0007669"/>
    <property type="project" value="TreeGrafter"/>
</dbReference>
<dbReference type="OrthoDB" id="6493944at2759"/>
<dbReference type="InterPro" id="IPR018966">
    <property type="entry name" value="VTC_domain"/>
</dbReference>
<dbReference type="FunFam" id="3.20.100.30:FF:000001">
    <property type="entry name" value="Vacuolar transporter chaperone 4"/>
    <property type="match status" value="1"/>
</dbReference>
<evidence type="ECO:0000256" key="10">
    <source>
        <dbReference type="ARBA" id="ARBA00061390"/>
    </source>
</evidence>
<feature type="transmembrane region" description="Helical" evidence="15">
    <location>
        <begin position="716"/>
        <end position="737"/>
    </location>
</feature>
<reference evidence="18" key="1">
    <citation type="journal article" date="2016" name="Proc. Natl. Acad. Sci. U.S.A.">
        <title>Comparative genomics of biotechnologically important yeasts.</title>
        <authorList>
            <person name="Riley R."/>
            <person name="Haridas S."/>
            <person name="Wolfe K.H."/>
            <person name="Lopes M.R."/>
            <person name="Hittinger C.T."/>
            <person name="Goeker M."/>
            <person name="Salamov A.A."/>
            <person name="Wisecaver J.H."/>
            <person name="Long T.M."/>
            <person name="Calvey C.H."/>
            <person name="Aerts A.L."/>
            <person name="Barry K.W."/>
            <person name="Choi C."/>
            <person name="Clum A."/>
            <person name="Coughlan A.Y."/>
            <person name="Deshpande S."/>
            <person name="Douglass A.P."/>
            <person name="Hanson S.J."/>
            <person name="Klenk H.-P."/>
            <person name="LaButti K.M."/>
            <person name="Lapidus A."/>
            <person name="Lindquist E.A."/>
            <person name="Lipzen A.M."/>
            <person name="Meier-Kolthoff J.P."/>
            <person name="Ohm R.A."/>
            <person name="Otillar R.P."/>
            <person name="Pangilinan J.L."/>
            <person name="Peng Y."/>
            <person name="Rokas A."/>
            <person name="Rosa C.A."/>
            <person name="Scheuner C."/>
            <person name="Sibirny A.A."/>
            <person name="Slot J.C."/>
            <person name="Stielow J.B."/>
            <person name="Sun H."/>
            <person name="Kurtzman C.P."/>
            <person name="Blackwell M."/>
            <person name="Grigoriev I.V."/>
            <person name="Jeffries T.W."/>
        </authorList>
    </citation>
    <scope>NUCLEOTIDE SEQUENCE [LARGE SCALE GENOMIC DNA]</scope>
    <source>
        <strain evidence="18">NRRL Y-1626</strain>
    </source>
</reference>
<evidence type="ECO:0000256" key="15">
    <source>
        <dbReference type="SAM" id="Phobius"/>
    </source>
</evidence>
<keyword evidence="18" id="KW-1185">Reference proteome</keyword>
<dbReference type="InterPro" id="IPR051572">
    <property type="entry name" value="VTC_Complex_Subunit"/>
</dbReference>
<evidence type="ECO:0000256" key="6">
    <source>
        <dbReference type="ARBA" id="ARBA00022692"/>
    </source>
</evidence>
<name>A0A1B7TJ66_9ASCO</name>
<evidence type="ECO:0000256" key="13">
    <source>
        <dbReference type="ARBA" id="ARBA00080494"/>
    </source>
</evidence>
<dbReference type="PANTHER" id="PTHR46140">
    <property type="entry name" value="VACUOLAR TRANSPORTER CHAPERONE 1-RELATED"/>
    <property type="match status" value="1"/>
</dbReference>
<dbReference type="GO" id="GO:0008976">
    <property type="term" value="F:polyphosphate kinase activity"/>
    <property type="evidence" value="ECO:0007669"/>
    <property type="project" value="UniProtKB-EC"/>
</dbReference>
<organism evidence="17 18">
    <name type="scientific">Hanseniaspora valbyensis NRRL Y-1626</name>
    <dbReference type="NCBI Taxonomy" id="766949"/>
    <lineage>
        <taxon>Eukaryota</taxon>
        <taxon>Fungi</taxon>
        <taxon>Dikarya</taxon>
        <taxon>Ascomycota</taxon>
        <taxon>Saccharomycotina</taxon>
        <taxon>Saccharomycetes</taxon>
        <taxon>Saccharomycodales</taxon>
        <taxon>Saccharomycodaceae</taxon>
        <taxon>Hanseniaspora</taxon>
    </lineage>
</organism>
<evidence type="ECO:0000256" key="9">
    <source>
        <dbReference type="ARBA" id="ARBA00050204"/>
    </source>
</evidence>
<evidence type="ECO:0000256" key="3">
    <source>
        <dbReference type="ARBA" id="ARBA00012960"/>
    </source>
</evidence>
<dbReference type="InterPro" id="IPR003807">
    <property type="entry name" value="DUF202"/>
</dbReference>
<evidence type="ECO:0000313" key="17">
    <source>
        <dbReference type="EMBL" id="OBA28763.1"/>
    </source>
</evidence>
<dbReference type="CDD" id="cd07751">
    <property type="entry name" value="PolyPPase_VTC4_like"/>
    <property type="match status" value="1"/>
</dbReference>
<dbReference type="InterPro" id="IPR042267">
    <property type="entry name" value="VTC_sf"/>
</dbReference>
<comment type="similarity">
    <text evidence="10">Belongs to the VTC4 family.</text>
</comment>
<dbReference type="GO" id="GO:0042144">
    <property type="term" value="P:vacuole fusion, non-autophagic"/>
    <property type="evidence" value="ECO:0007669"/>
    <property type="project" value="TreeGrafter"/>
</dbReference>
<evidence type="ECO:0000313" key="18">
    <source>
        <dbReference type="Proteomes" id="UP000092321"/>
    </source>
</evidence>
<dbReference type="PANTHER" id="PTHR46140:SF1">
    <property type="entry name" value="VACUOLAR TRANSPORTER CHAPERONE COMPLEX SUBUNIT 4-RELATED"/>
    <property type="match status" value="1"/>
</dbReference>
<evidence type="ECO:0000256" key="14">
    <source>
        <dbReference type="ARBA" id="ARBA00081313"/>
    </source>
</evidence>
<evidence type="ECO:0000256" key="5">
    <source>
        <dbReference type="ARBA" id="ARBA00022679"/>
    </source>
</evidence>
<evidence type="ECO:0000256" key="1">
    <source>
        <dbReference type="ARBA" id="ARBA00001936"/>
    </source>
</evidence>
<dbReference type="GO" id="GO:0006799">
    <property type="term" value="P:polyphosphate biosynthetic process"/>
    <property type="evidence" value="ECO:0007669"/>
    <property type="project" value="UniProtKB-ARBA"/>
</dbReference>
<evidence type="ECO:0000256" key="11">
    <source>
        <dbReference type="ARBA" id="ARBA00067464"/>
    </source>
</evidence>
<keyword evidence="5" id="KW-0808">Transferase</keyword>
<dbReference type="EMBL" id="LXPE01000002">
    <property type="protein sequence ID" value="OBA28763.1"/>
    <property type="molecule type" value="Genomic_DNA"/>
</dbReference>
<dbReference type="Proteomes" id="UP000092321">
    <property type="component" value="Unassembled WGS sequence"/>
</dbReference>
<dbReference type="EC" id="2.7.4.1" evidence="3"/>
<evidence type="ECO:0000256" key="4">
    <source>
        <dbReference type="ARBA" id="ARBA00022554"/>
    </source>
</evidence>
<feature type="domain" description="SPX" evidence="16">
    <location>
        <begin position="1"/>
        <end position="144"/>
    </location>
</feature>
<keyword evidence="6 15" id="KW-0812">Transmembrane</keyword>
<dbReference type="Pfam" id="PF09359">
    <property type="entry name" value="VTC"/>
    <property type="match status" value="1"/>
</dbReference>
<dbReference type="GO" id="GO:0033254">
    <property type="term" value="C:vacuolar transporter chaperone complex"/>
    <property type="evidence" value="ECO:0007669"/>
    <property type="project" value="TreeGrafter"/>
</dbReference>
<protein>
    <recommendedName>
        <fullName evidence="11">Vacuolar transporter chaperone complex subunit 4</fullName>
        <ecNumber evidence="3">2.7.4.1</ecNumber>
    </recommendedName>
    <alternativeName>
        <fullName evidence="13">Polyphosphate kinase</fullName>
    </alternativeName>
    <alternativeName>
        <fullName evidence="12">SPX-dependent polyphosphate polymerase VTC subunit 4</fullName>
    </alternativeName>
    <alternativeName>
        <fullName evidence="14">Vacuolar membrane polyphosphate polymerase catalytic subunit</fullName>
    </alternativeName>
</protein>
<dbReference type="PROSITE" id="PS51382">
    <property type="entry name" value="SPX"/>
    <property type="match status" value="1"/>
</dbReference>
<comment type="catalytic activity">
    <reaction evidence="9">
        <text>[phosphate](n) + ATP = [phosphate](n+1) + ADP</text>
        <dbReference type="Rhea" id="RHEA:19573"/>
        <dbReference type="Rhea" id="RHEA-COMP:9859"/>
        <dbReference type="Rhea" id="RHEA-COMP:14280"/>
        <dbReference type="ChEBI" id="CHEBI:16838"/>
        <dbReference type="ChEBI" id="CHEBI:30616"/>
        <dbReference type="ChEBI" id="CHEBI:456216"/>
        <dbReference type="EC" id="2.7.4.1"/>
    </reaction>
    <physiologicalReaction direction="left-to-right" evidence="9">
        <dbReference type="Rhea" id="RHEA:19574"/>
    </physiologicalReaction>
</comment>
<evidence type="ECO:0000256" key="7">
    <source>
        <dbReference type="ARBA" id="ARBA00022989"/>
    </source>
</evidence>
<dbReference type="AlphaFoldDB" id="A0A1B7TJ66"/>
<dbReference type="Pfam" id="PF02656">
    <property type="entry name" value="DUF202"/>
    <property type="match status" value="1"/>
</dbReference>
<feature type="transmembrane region" description="Helical" evidence="15">
    <location>
        <begin position="678"/>
        <end position="696"/>
    </location>
</feature>
<evidence type="ECO:0000256" key="2">
    <source>
        <dbReference type="ARBA" id="ARBA00004128"/>
    </source>
</evidence>